<dbReference type="Proteomes" id="UP000597762">
    <property type="component" value="Unassembled WGS sequence"/>
</dbReference>
<keyword evidence="1" id="KW-0812">Transmembrane</keyword>
<organism evidence="2 3">
    <name type="scientific">Acanthosepion pharaonis</name>
    <name type="common">Pharaoh cuttlefish</name>
    <name type="synonym">Sepia pharaonis</name>
    <dbReference type="NCBI Taxonomy" id="158019"/>
    <lineage>
        <taxon>Eukaryota</taxon>
        <taxon>Metazoa</taxon>
        <taxon>Spiralia</taxon>
        <taxon>Lophotrochozoa</taxon>
        <taxon>Mollusca</taxon>
        <taxon>Cephalopoda</taxon>
        <taxon>Coleoidea</taxon>
        <taxon>Decapodiformes</taxon>
        <taxon>Sepiida</taxon>
        <taxon>Sepiina</taxon>
        <taxon>Sepiidae</taxon>
        <taxon>Acanthosepion</taxon>
    </lineage>
</organism>
<feature type="transmembrane region" description="Helical" evidence="1">
    <location>
        <begin position="343"/>
        <end position="362"/>
    </location>
</feature>
<keyword evidence="1" id="KW-0472">Membrane</keyword>
<keyword evidence="1" id="KW-1133">Transmembrane helix</keyword>
<feature type="transmembrane region" description="Helical" evidence="1">
    <location>
        <begin position="60"/>
        <end position="81"/>
    </location>
</feature>
<accession>A0A812DTB5</accession>
<keyword evidence="3" id="KW-1185">Reference proteome</keyword>
<comment type="caution">
    <text evidence="2">The sequence shown here is derived from an EMBL/GenBank/DDBJ whole genome shotgun (WGS) entry which is preliminary data.</text>
</comment>
<gene>
    <name evidence="2" type="ORF">SPHA_62217</name>
</gene>
<feature type="transmembrane region" description="Helical" evidence="1">
    <location>
        <begin position="135"/>
        <end position="161"/>
    </location>
</feature>
<feature type="transmembrane region" description="Helical" evidence="1">
    <location>
        <begin position="288"/>
        <end position="307"/>
    </location>
</feature>
<dbReference type="AlphaFoldDB" id="A0A812DTB5"/>
<evidence type="ECO:0000313" key="3">
    <source>
        <dbReference type="Proteomes" id="UP000597762"/>
    </source>
</evidence>
<evidence type="ECO:0000313" key="2">
    <source>
        <dbReference type="EMBL" id="CAE1310665.1"/>
    </source>
</evidence>
<sequence>MTQHEKVEFRIFQWHPSIYLLVRLFLSYHLFFSFPCNFYLSIFQCRPPLSLSPSLSLSLSFHLFSLFLLSLLFSFGFYVILKTGLLKIYPTSSCFHFTLSNSYKLRLHSLFIFSYFFLSHCQFLTLSFQSSATRFFFFFSSFFSLPFTFLLASSFPLCNFLMISLLENRKQPFLLLPLFLEILSVCLLHFTLTPSPTLSYTLSPFFLSNFHFPSHYSFSFSSSFTLSPFHSNFLLFSFKFLFHTPPLTLSYTLSIFLSNFLFPSYPSLLLTLSHLSFQMFFRTLSLSYTHFLFLSNFLLLSFTLLFLPFLHSLVFSYKIFLSLSNTLFSFSPMLSSLPLSFRFSLSLPLSIYLPSIGHYAFFS</sequence>
<evidence type="ECO:0000256" key="1">
    <source>
        <dbReference type="SAM" id="Phobius"/>
    </source>
</evidence>
<feature type="transmembrane region" description="Helical" evidence="1">
    <location>
        <begin position="173"/>
        <end position="192"/>
    </location>
</feature>
<proteinExistence type="predicted"/>
<feature type="transmembrane region" description="Helical" evidence="1">
    <location>
        <begin position="20"/>
        <end position="40"/>
    </location>
</feature>
<dbReference type="EMBL" id="CAHIKZ030004425">
    <property type="protein sequence ID" value="CAE1310665.1"/>
    <property type="molecule type" value="Genomic_DNA"/>
</dbReference>
<feature type="transmembrane region" description="Helical" evidence="1">
    <location>
        <begin position="110"/>
        <end position="129"/>
    </location>
</feature>
<name>A0A812DTB5_ACAPH</name>
<feature type="transmembrane region" description="Helical" evidence="1">
    <location>
        <begin position="248"/>
        <end position="268"/>
    </location>
</feature>
<protein>
    <submittedName>
        <fullName evidence="2">Uncharacterized protein</fullName>
    </submittedName>
</protein>
<reference evidence="2" key="1">
    <citation type="submission" date="2021-01" db="EMBL/GenBank/DDBJ databases">
        <authorList>
            <person name="Li R."/>
            <person name="Bekaert M."/>
        </authorList>
    </citation>
    <scope>NUCLEOTIDE SEQUENCE</scope>
    <source>
        <strain evidence="2">Farmed</strain>
    </source>
</reference>